<dbReference type="Proteomes" id="UP001162802">
    <property type="component" value="Unassembled WGS sequence"/>
</dbReference>
<protein>
    <submittedName>
        <fullName evidence="2">DUF481 domain-containing protein</fullName>
    </submittedName>
</protein>
<evidence type="ECO:0000313" key="2">
    <source>
        <dbReference type="EMBL" id="MCJ1959768.1"/>
    </source>
</evidence>
<feature type="chain" id="PRO_5045798212" evidence="1">
    <location>
        <begin position="23"/>
        <end position="351"/>
    </location>
</feature>
<gene>
    <name evidence="2" type="ORF">MTR65_03630</name>
</gene>
<comment type="caution">
    <text evidence="2">The sequence shown here is derived from an EMBL/GenBank/DDBJ whole genome shotgun (WGS) entry which is preliminary data.</text>
</comment>
<evidence type="ECO:0000313" key="3">
    <source>
        <dbReference type="Proteomes" id="UP001162802"/>
    </source>
</evidence>
<dbReference type="Pfam" id="PF04338">
    <property type="entry name" value="DUF481"/>
    <property type="match status" value="1"/>
</dbReference>
<keyword evidence="1" id="KW-0732">Signal</keyword>
<dbReference type="EMBL" id="JALHAT010000003">
    <property type="protein sequence ID" value="MCJ1959768.1"/>
    <property type="molecule type" value="Genomic_DNA"/>
</dbReference>
<dbReference type="RefSeq" id="WP_243797141.1">
    <property type="nucleotide sequence ID" value="NZ_JALHAT010000003.1"/>
</dbReference>
<proteinExistence type="predicted"/>
<sequence length="351" mass="39536">MPFRFRSSLVLPLVLLSVPAFAQDEPPEGSAVDWDVIAMPDPIPPRPVVVLLPTFVEPIPFVDADRPTLPRNVRAMLEESMKGDEDAEVDAVVKFAIKVQPWFKDEIRGMHKSYRDRRAAEERAEFEAKQRRIRQAGILQLWKGQVELGGFRNTGNTNNFGVTGGMKFDRQGIKWQHTITASANYQETEGRTTNNKYVLAYQPRYTLHEGYFIYSRAQYEKDPISGFDNRFSLSGGLGRRLINTSAMTLSLEAGPAMRIIDYVDQPSDTQYSALMSLDFAWKLNDTVKLSQVASGYVSTENNTFTSLTALETAMTDHIKLKLSYNFEHETSPATGTLKTDTTSSFSLVYGF</sequence>
<accession>A0ABT0A984</accession>
<dbReference type="InterPro" id="IPR007433">
    <property type="entry name" value="DUF481"/>
</dbReference>
<organism evidence="2 3">
    <name type="scientific">Novosphingobium mangrovi</name>
    <name type="common">ex Hu et al. 2023</name>
    <dbReference type="NCBI Taxonomy" id="2930094"/>
    <lineage>
        <taxon>Bacteria</taxon>
        <taxon>Pseudomonadati</taxon>
        <taxon>Pseudomonadota</taxon>
        <taxon>Alphaproteobacteria</taxon>
        <taxon>Sphingomonadales</taxon>
        <taxon>Sphingomonadaceae</taxon>
        <taxon>Novosphingobium</taxon>
    </lineage>
</organism>
<reference evidence="2" key="1">
    <citation type="submission" date="2022-03" db="EMBL/GenBank/DDBJ databases">
        <title>Identification of a novel bacterium isolated from mangrove sediments.</title>
        <authorList>
            <person name="Pan X."/>
        </authorList>
    </citation>
    <scope>NUCLEOTIDE SEQUENCE</scope>
    <source>
        <strain evidence="2">B2637</strain>
    </source>
</reference>
<name>A0ABT0A984_9SPHN</name>
<keyword evidence="3" id="KW-1185">Reference proteome</keyword>
<evidence type="ECO:0000256" key="1">
    <source>
        <dbReference type="SAM" id="SignalP"/>
    </source>
</evidence>
<feature type="signal peptide" evidence="1">
    <location>
        <begin position="1"/>
        <end position="22"/>
    </location>
</feature>